<accession>A0A1H6B1H7</accession>
<sequence length="387" mass="42054">MKRILVATLALIAAATTAVRAQSLDDLNIQFHGYATEGFLYTTNNNIFTTSSSDGSPAWTEAVLNISAQPTPKLRVAIQGRYFLLGNFGNAITLDYAMADYKADDRFGVRFGKVKTPSGLFNETQDIDPSYLWSLLPQSVYPITSRNSLLSHYGGVAYGTIKLAPGFGKLEYRGWGGERVLGADDGYFVSQKESGLNLPNGLSGVTYGAALHWITPLRGLMIGASDGKDNQWNSAVTAGGGALSGTEVIKPLNTPSFFGRYEKDKLMVAGEFSRLPVNGSINFTGLPAEPIRLDDHSWYAMASYKVTDKLTAGVYDSQLVDHQAALGPARYSKDWAISGRYDFNQYLYAKAEQHFIEGTNQSYDTALNPGGLKPNTKLTILKVGVSF</sequence>
<name>A0A1H6B1H7_9BACT</name>
<dbReference type="AlphaFoldDB" id="A0A1H6B1H7"/>
<evidence type="ECO:0000256" key="1">
    <source>
        <dbReference type="SAM" id="SignalP"/>
    </source>
</evidence>
<keyword evidence="1" id="KW-0732">Signal</keyword>
<dbReference type="OrthoDB" id="197869at2"/>
<protein>
    <recommendedName>
        <fullName evidence="4">Porin</fullName>
    </recommendedName>
</protein>
<keyword evidence="3" id="KW-1185">Reference proteome</keyword>
<dbReference type="Proteomes" id="UP000236728">
    <property type="component" value="Unassembled WGS sequence"/>
</dbReference>
<feature type="chain" id="PRO_5009293225" description="Porin" evidence="1">
    <location>
        <begin position="22"/>
        <end position="387"/>
    </location>
</feature>
<dbReference type="SUPFAM" id="SSF56935">
    <property type="entry name" value="Porins"/>
    <property type="match status" value="1"/>
</dbReference>
<proteinExistence type="predicted"/>
<dbReference type="EMBL" id="FNVA01000006">
    <property type="protein sequence ID" value="SEG54454.1"/>
    <property type="molecule type" value="Genomic_DNA"/>
</dbReference>
<feature type="signal peptide" evidence="1">
    <location>
        <begin position="1"/>
        <end position="21"/>
    </location>
</feature>
<gene>
    <name evidence="2" type="ORF">SAMN05421819_3422</name>
</gene>
<reference evidence="2 3" key="1">
    <citation type="submission" date="2016-10" db="EMBL/GenBank/DDBJ databases">
        <authorList>
            <person name="de Groot N.N."/>
        </authorList>
    </citation>
    <scope>NUCLEOTIDE SEQUENCE [LARGE SCALE GENOMIC DNA]</scope>
    <source>
        <strain evidence="2 3">DSM 22489</strain>
    </source>
</reference>
<evidence type="ECO:0000313" key="3">
    <source>
        <dbReference type="Proteomes" id="UP000236728"/>
    </source>
</evidence>
<evidence type="ECO:0008006" key="4">
    <source>
        <dbReference type="Google" id="ProtNLM"/>
    </source>
</evidence>
<evidence type="ECO:0000313" key="2">
    <source>
        <dbReference type="EMBL" id="SEG54454.1"/>
    </source>
</evidence>
<dbReference type="RefSeq" id="WP_103934290.1">
    <property type="nucleotide sequence ID" value="NZ_FNVA01000006.1"/>
</dbReference>
<organism evidence="2 3">
    <name type="scientific">Bryocella elongata</name>
    <dbReference type="NCBI Taxonomy" id="863522"/>
    <lineage>
        <taxon>Bacteria</taxon>
        <taxon>Pseudomonadati</taxon>
        <taxon>Acidobacteriota</taxon>
        <taxon>Terriglobia</taxon>
        <taxon>Terriglobales</taxon>
        <taxon>Acidobacteriaceae</taxon>
        <taxon>Bryocella</taxon>
    </lineage>
</organism>